<evidence type="ECO:0000313" key="1">
    <source>
        <dbReference type="EMBL" id="MBD1400907.1"/>
    </source>
</evidence>
<dbReference type="EMBL" id="JACWUN010000010">
    <property type="protein sequence ID" value="MBD1400907.1"/>
    <property type="molecule type" value="Genomic_DNA"/>
</dbReference>
<reference evidence="1" key="1">
    <citation type="submission" date="2020-09" db="EMBL/GenBank/DDBJ databases">
        <title>Pelobacter alkaliphilus sp. nov., a novel anaerobic arsenate-reducing bacterium from terrestrial mud volcano.</title>
        <authorList>
            <person name="Khomyakova M.A."/>
            <person name="Merkel A.Y."/>
            <person name="Slobodkin A.I."/>
        </authorList>
    </citation>
    <scope>NUCLEOTIDE SEQUENCE</scope>
    <source>
        <strain evidence="1">M08fum</strain>
    </source>
</reference>
<organism evidence="1 2">
    <name type="scientific">Pelovirga terrestris</name>
    <dbReference type="NCBI Taxonomy" id="2771352"/>
    <lineage>
        <taxon>Bacteria</taxon>
        <taxon>Pseudomonadati</taxon>
        <taxon>Thermodesulfobacteriota</taxon>
        <taxon>Desulfuromonadia</taxon>
        <taxon>Geobacterales</taxon>
        <taxon>Geobacteraceae</taxon>
        <taxon>Pelovirga</taxon>
    </lineage>
</organism>
<dbReference type="Proteomes" id="UP000632828">
    <property type="component" value="Unassembled WGS sequence"/>
</dbReference>
<comment type="caution">
    <text evidence="1">The sequence shown here is derived from an EMBL/GenBank/DDBJ whole genome shotgun (WGS) entry which is preliminary data.</text>
</comment>
<name>A0A8J6ULA7_9BACT</name>
<evidence type="ECO:0000313" key="2">
    <source>
        <dbReference type="Proteomes" id="UP000632828"/>
    </source>
</evidence>
<dbReference type="AlphaFoldDB" id="A0A8J6ULA7"/>
<accession>A0A8J6ULA7</accession>
<proteinExistence type="predicted"/>
<protein>
    <submittedName>
        <fullName evidence="1">Uncharacterized protein</fullName>
    </submittedName>
</protein>
<keyword evidence="2" id="KW-1185">Reference proteome</keyword>
<gene>
    <name evidence="1" type="ORF">ICT70_09505</name>
</gene>
<sequence>MLVSLLFSAHLHDRRHPARWQNKRDLVAALAITDLSLSSEARYTRHVTQADLFSAFQDFPAAFEHFPTGSMIPPRPAGYSGRVLFESSQQVRP</sequence>